<evidence type="ECO:0000259" key="1">
    <source>
        <dbReference type="Pfam" id="PF06568"/>
    </source>
</evidence>
<dbReference type="STRING" id="1715691.TA5113_01173"/>
<dbReference type="AlphaFoldDB" id="A0A0P1ISD2"/>
<dbReference type="Proteomes" id="UP000051184">
    <property type="component" value="Unassembled WGS sequence"/>
</dbReference>
<organism evidence="2 3">
    <name type="scientific">Cognatishimia activa</name>
    <dbReference type="NCBI Taxonomy" id="1715691"/>
    <lineage>
        <taxon>Bacteria</taxon>
        <taxon>Pseudomonadati</taxon>
        <taxon>Pseudomonadota</taxon>
        <taxon>Alphaproteobacteria</taxon>
        <taxon>Rhodobacterales</taxon>
        <taxon>Paracoccaceae</taxon>
        <taxon>Cognatishimia</taxon>
    </lineage>
</organism>
<name>A0A0P1ISD2_9RHOB</name>
<protein>
    <recommendedName>
        <fullName evidence="1">YjiS-like domain-containing protein</fullName>
    </recommendedName>
</protein>
<evidence type="ECO:0000313" key="3">
    <source>
        <dbReference type="Proteomes" id="UP000051184"/>
    </source>
</evidence>
<accession>A0A0P1ISD2</accession>
<keyword evidence="3" id="KW-1185">Reference proteome</keyword>
<evidence type="ECO:0000313" key="2">
    <source>
        <dbReference type="EMBL" id="CUK26531.1"/>
    </source>
</evidence>
<feature type="domain" description="YjiS-like" evidence="1">
    <location>
        <begin position="25"/>
        <end position="60"/>
    </location>
</feature>
<gene>
    <name evidence="2" type="ORF">TA5114_02346</name>
</gene>
<sequence>MAAFVTARTENVSNGQFGLILAHTWGRVAAWNAARKTRKVLSELTDRELEDIGLIRRDIHSIT</sequence>
<dbReference type="RefSeq" id="WP_058315410.1">
    <property type="nucleotide sequence ID" value="NZ_CYTO01000009.1"/>
</dbReference>
<proteinExistence type="predicted"/>
<dbReference type="OrthoDB" id="8116725at2"/>
<reference evidence="3" key="1">
    <citation type="submission" date="2015-09" db="EMBL/GenBank/DDBJ databases">
        <authorList>
            <person name="Rodrigo-Torres Lidia"/>
            <person name="Arahal R.David."/>
        </authorList>
    </citation>
    <scope>NUCLEOTIDE SEQUENCE [LARGE SCALE GENOMIC DNA]</scope>
    <source>
        <strain evidence="3">CECT 5114</strain>
    </source>
</reference>
<dbReference type="InterPro" id="IPR009506">
    <property type="entry name" value="YjiS-like"/>
</dbReference>
<dbReference type="EMBL" id="CYUE01000020">
    <property type="protein sequence ID" value="CUK26531.1"/>
    <property type="molecule type" value="Genomic_DNA"/>
</dbReference>
<dbReference type="Pfam" id="PF06568">
    <property type="entry name" value="YjiS-like"/>
    <property type="match status" value="1"/>
</dbReference>